<gene>
    <name evidence="9" type="primary">sdhD</name>
    <name evidence="9" type="ORF">C2869_02255</name>
</gene>
<dbReference type="UniPathway" id="UPA00223"/>
<keyword evidence="7" id="KW-0349">Heme</keyword>
<evidence type="ECO:0000256" key="6">
    <source>
        <dbReference type="PIRSR" id="PIRSR000169-1"/>
    </source>
</evidence>
<keyword evidence="5" id="KW-0997">Cell inner membrane</keyword>
<keyword evidence="5" id="KW-0249">Electron transport</keyword>
<name>A0A2S0VMA2_9ALTE</name>
<organism evidence="9 10">
    <name type="scientific">Saccharobesus litoralis</name>
    <dbReference type="NCBI Taxonomy" id="2172099"/>
    <lineage>
        <taxon>Bacteria</taxon>
        <taxon>Pseudomonadati</taxon>
        <taxon>Pseudomonadota</taxon>
        <taxon>Gammaproteobacteria</taxon>
        <taxon>Alteromonadales</taxon>
        <taxon>Alteromonadaceae</taxon>
        <taxon>Saccharobesus</taxon>
    </lineage>
</organism>
<feature type="transmembrane region" description="Helical" evidence="8">
    <location>
        <begin position="59"/>
        <end position="80"/>
    </location>
</feature>
<feature type="binding site" evidence="6">
    <location>
        <position position="83"/>
    </location>
    <ligand>
        <name>a ubiquinone</name>
        <dbReference type="ChEBI" id="CHEBI:16389"/>
    </ligand>
</feature>
<evidence type="ECO:0000256" key="4">
    <source>
        <dbReference type="ARBA" id="ARBA00022989"/>
    </source>
</evidence>
<evidence type="ECO:0000256" key="3">
    <source>
        <dbReference type="ARBA" id="ARBA00022692"/>
    </source>
</evidence>
<dbReference type="PANTHER" id="PTHR38689:SF1">
    <property type="entry name" value="SUCCINATE DEHYDROGENASE HYDROPHOBIC MEMBRANE ANCHOR SUBUNIT"/>
    <property type="match status" value="1"/>
</dbReference>
<dbReference type="InterPro" id="IPR014312">
    <property type="entry name" value="Succ_DH_anchor"/>
</dbReference>
<proteinExistence type="predicted"/>
<dbReference type="GO" id="GO:0006099">
    <property type="term" value="P:tricarboxylic acid cycle"/>
    <property type="evidence" value="ECO:0007669"/>
    <property type="project" value="UniProtKB-UniRule"/>
</dbReference>
<reference evidence="9 10" key="1">
    <citation type="submission" date="2018-01" db="EMBL/GenBank/DDBJ databases">
        <title>Genome sequence of a Cantenovulum-like bacteria.</title>
        <authorList>
            <person name="Tan W.R."/>
            <person name="Lau N.-S."/>
            <person name="Go F."/>
            <person name="Amirul A.-A.A."/>
        </authorList>
    </citation>
    <scope>NUCLEOTIDE SEQUENCE [LARGE SCALE GENOMIC DNA]</scope>
    <source>
        <strain evidence="9 10">CCB-QB4</strain>
    </source>
</reference>
<dbReference type="PANTHER" id="PTHR38689">
    <property type="entry name" value="SUCCINATE DEHYDROGENASE HYDROPHOBIC MEMBRANE ANCHOR SUBUNIT"/>
    <property type="match status" value="1"/>
</dbReference>
<dbReference type="InterPro" id="IPR034804">
    <property type="entry name" value="SQR/QFR_C/D"/>
</dbReference>
<dbReference type="KEGG" id="cate:C2869_02255"/>
<keyword evidence="5" id="KW-0816">Tricarboxylic acid cycle</keyword>
<dbReference type="GO" id="GO:0005886">
    <property type="term" value="C:plasma membrane"/>
    <property type="evidence" value="ECO:0007669"/>
    <property type="project" value="UniProtKB-SubCell"/>
</dbReference>
<evidence type="ECO:0000256" key="8">
    <source>
        <dbReference type="SAM" id="Phobius"/>
    </source>
</evidence>
<keyword evidence="5" id="KW-1003">Cell membrane</keyword>
<feature type="transmembrane region" description="Helical" evidence="8">
    <location>
        <begin position="17"/>
        <end position="39"/>
    </location>
</feature>
<keyword evidence="5" id="KW-0813">Transport</keyword>
<dbReference type="OrthoDB" id="5612767at2"/>
<comment type="cofactor">
    <cofactor evidence="7">
        <name>heme</name>
        <dbReference type="ChEBI" id="CHEBI:30413"/>
    </cofactor>
    <text evidence="7">The heme is bound between the two transmembrane subunits.</text>
</comment>
<dbReference type="PIRSF" id="PIRSF000169">
    <property type="entry name" value="SDH_D"/>
    <property type="match status" value="1"/>
</dbReference>
<dbReference type="CDD" id="cd03494">
    <property type="entry name" value="SQR_TypeC_SdhD"/>
    <property type="match status" value="1"/>
</dbReference>
<dbReference type="SUPFAM" id="SSF81343">
    <property type="entry name" value="Fumarate reductase respiratory complex transmembrane subunits"/>
    <property type="match status" value="1"/>
</dbReference>
<dbReference type="NCBIfam" id="TIGR02968">
    <property type="entry name" value="succ_dehyd_anc"/>
    <property type="match status" value="1"/>
</dbReference>
<dbReference type="GO" id="GO:0017004">
    <property type="term" value="P:cytochrome complex assembly"/>
    <property type="evidence" value="ECO:0007669"/>
    <property type="project" value="TreeGrafter"/>
</dbReference>
<keyword evidence="5 8" id="KW-0472">Membrane</keyword>
<feature type="transmembrane region" description="Helical" evidence="8">
    <location>
        <begin position="92"/>
        <end position="113"/>
    </location>
</feature>
<evidence type="ECO:0000313" key="9">
    <source>
        <dbReference type="EMBL" id="AWB65335.1"/>
    </source>
</evidence>
<dbReference type="Proteomes" id="UP000244441">
    <property type="component" value="Chromosome"/>
</dbReference>
<evidence type="ECO:0000256" key="7">
    <source>
        <dbReference type="PIRSR" id="PIRSR000169-2"/>
    </source>
</evidence>
<keyword evidence="7" id="KW-0479">Metal-binding</keyword>
<keyword evidence="10" id="KW-1185">Reference proteome</keyword>
<feature type="binding site" description="axial binding residue" evidence="7">
    <location>
        <position position="71"/>
    </location>
    <ligand>
        <name>heme</name>
        <dbReference type="ChEBI" id="CHEBI:30413"/>
        <note>ligand shared with second transmembrane subunit</note>
    </ligand>
    <ligandPart>
        <name>Fe</name>
        <dbReference type="ChEBI" id="CHEBI:18248"/>
    </ligandPart>
</feature>
<comment type="subcellular location">
    <subcellularLocation>
        <location evidence="5">Cell inner membrane</location>
        <topology evidence="5">Multi-pass membrane protein</topology>
    </subcellularLocation>
    <subcellularLocation>
        <location evidence="2">Membrane</location>
        <topology evidence="2">Multi-pass membrane protein</topology>
    </subcellularLocation>
</comment>
<accession>A0A2S0VMA2</accession>
<evidence type="ECO:0000256" key="5">
    <source>
        <dbReference type="PIRNR" id="PIRNR000169"/>
    </source>
</evidence>
<comment type="function">
    <text evidence="1 5">Membrane-anchoring subunit of succinate dehydrogenase (SDH).</text>
</comment>
<dbReference type="AlphaFoldDB" id="A0A2S0VMA2"/>
<dbReference type="RefSeq" id="WP_108601412.1">
    <property type="nucleotide sequence ID" value="NZ_CP026604.1"/>
</dbReference>
<dbReference type="GO" id="GO:0020037">
    <property type="term" value="F:heme binding"/>
    <property type="evidence" value="ECO:0007669"/>
    <property type="project" value="InterPro"/>
</dbReference>
<keyword evidence="4 8" id="KW-1133">Transmembrane helix</keyword>
<keyword evidence="3 8" id="KW-0812">Transmembrane</keyword>
<keyword evidence="7" id="KW-0408">Iron</keyword>
<dbReference type="Gene3D" id="1.20.1300.10">
    <property type="entry name" value="Fumarate reductase/succinate dehydrogenase, transmembrane subunit"/>
    <property type="match status" value="1"/>
</dbReference>
<evidence type="ECO:0000256" key="1">
    <source>
        <dbReference type="ARBA" id="ARBA00004050"/>
    </source>
</evidence>
<dbReference type="GO" id="GO:0046872">
    <property type="term" value="F:metal ion binding"/>
    <property type="evidence" value="ECO:0007669"/>
    <property type="project" value="UniProtKB-KW"/>
</dbReference>
<protein>
    <recommendedName>
        <fullName evidence="5">Succinate dehydrogenase hydrophobic membrane anchor subunit</fullName>
    </recommendedName>
</protein>
<dbReference type="EMBL" id="CP026604">
    <property type="protein sequence ID" value="AWB65335.1"/>
    <property type="molecule type" value="Genomic_DNA"/>
</dbReference>
<comment type="pathway">
    <text evidence="5">Carbohydrate metabolism; tricarboxylic acid cycle.</text>
</comment>
<evidence type="ECO:0000256" key="2">
    <source>
        <dbReference type="ARBA" id="ARBA00004141"/>
    </source>
</evidence>
<evidence type="ECO:0000313" key="10">
    <source>
        <dbReference type="Proteomes" id="UP000244441"/>
    </source>
</evidence>
<dbReference type="GO" id="GO:0009055">
    <property type="term" value="F:electron transfer activity"/>
    <property type="evidence" value="ECO:0007669"/>
    <property type="project" value="TreeGrafter"/>
</dbReference>
<sequence>MVTNAATLGRSGVHDFLIIRASALVLAAYAIFLLVYLFSNPGLTYQDWSELYSGVGMKVFTIISLFGLLAHAWIGLWQVLTDYVKCARLRMFLQFVLNIAALSYFVTGLVVLWGV</sequence>